<accession>A0A6A5AZX3</accession>
<name>A0A6A5AZX3_APHAT</name>
<evidence type="ECO:0000313" key="3">
    <source>
        <dbReference type="Proteomes" id="UP000469452"/>
    </source>
</evidence>
<organism evidence="2 3">
    <name type="scientific">Aphanomyces astaci</name>
    <name type="common">Crayfish plague agent</name>
    <dbReference type="NCBI Taxonomy" id="112090"/>
    <lineage>
        <taxon>Eukaryota</taxon>
        <taxon>Sar</taxon>
        <taxon>Stramenopiles</taxon>
        <taxon>Oomycota</taxon>
        <taxon>Saprolegniomycetes</taxon>
        <taxon>Saprolegniales</taxon>
        <taxon>Verrucalvaceae</taxon>
        <taxon>Aphanomyces</taxon>
    </lineage>
</organism>
<feature type="domain" description="Reverse transcriptase Ty1/copia-type" evidence="1">
    <location>
        <begin position="52"/>
        <end position="192"/>
    </location>
</feature>
<protein>
    <recommendedName>
        <fullName evidence="1">Reverse transcriptase Ty1/copia-type domain-containing protein</fullName>
    </recommendedName>
</protein>
<comment type="caution">
    <text evidence="2">The sequence shown here is derived from an EMBL/GenBank/DDBJ whole genome shotgun (WGS) entry which is preliminary data.</text>
</comment>
<dbReference type="InterPro" id="IPR013103">
    <property type="entry name" value="RVT_2"/>
</dbReference>
<dbReference type="SUPFAM" id="SSF56672">
    <property type="entry name" value="DNA/RNA polymerases"/>
    <property type="match status" value="1"/>
</dbReference>
<gene>
    <name evidence="2" type="ORF">AaE_000411</name>
</gene>
<dbReference type="Pfam" id="PF07727">
    <property type="entry name" value="RVT_2"/>
    <property type="match status" value="1"/>
</dbReference>
<evidence type="ECO:0000259" key="1">
    <source>
        <dbReference type="Pfam" id="PF07727"/>
    </source>
</evidence>
<dbReference type="EMBL" id="VJMI01000842">
    <property type="protein sequence ID" value="KAF0775890.1"/>
    <property type="molecule type" value="Genomic_DNA"/>
</dbReference>
<sequence length="287" mass="32042">MKTDESDEWLSACKVEMDNFVRVECFEPAMTPNRVFKRKEISATEFKFKARLETYSSVATFGAVRLVLALATEHDLKVHHGGATNACLDYKIQIYVKQPDGFDDGTPQDLLLSKALYGLKQSGLAWFVHLTDLLIKIAIHPTLIVTVYVDDILVCSKTSQEIQDIFEALGEAIEINNLGLIKSILDINVSRDPRQVGTELDHDATPLPSKQEYQALIGSLLYCSTKTTPDVAYAVGKLTRNTLTPAQMNLNAARRVVAYLSSTRHIKIYYFKSRPVCADLVDFSDSS</sequence>
<dbReference type="AlphaFoldDB" id="A0A6A5AZX3"/>
<proteinExistence type="predicted"/>
<dbReference type="InterPro" id="IPR043502">
    <property type="entry name" value="DNA/RNA_pol_sf"/>
</dbReference>
<reference evidence="2 3" key="1">
    <citation type="submission" date="2019-06" db="EMBL/GenBank/DDBJ databases">
        <title>Genomics analysis of Aphanomyces spp. identifies a new class of oomycete effector associated with host adaptation.</title>
        <authorList>
            <person name="Gaulin E."/>
        </authorList>
    </citation>
    <scope>NUCLEOTIDE SEQUENCE [LARGE SCALE GENOMIC DNA]</scope>
    <source>
        <strain evidence="2 3">E</strain>
    </source>
</reference>
<evidence type="ECO:0000313" key="2">
    <source>
        <dbReference type="EMBL" id="KAF0775890.1"/>
    </source>
</evidence>
<dbReference type="Proteomes" id="UP000469452">
    <property type="component" value="Unassembled WGS sequence"/>
</dbReference>